<feature type="non-terminal residue" evidence="3">
    <location>
        <position position="1"/>
    </location>
</feature>
<feature type="domain" description="NB-ARC" evidence="2">
    <location>
        <begin position="34"/>
        <end position="116"/>
    </location>
</feature>
<dbReference type="GO" id="GO:0043531">
    <property type="term" value="F:ADP binding"/>
    <property type="evidence" value="ECO:0007669"/>
    <property type="project" value="InterPro"/>
</dbReference>
<dbReference type="AlphaFoldDB" id="Q3ZUU0"/>
<protein>
    <submittedName>
        <fullName evidence="3">Putative LZ-NBS-LRR resistance protein</fullName>
    </submittedName>
</protein>
<accession>Q3ZUU0</accession>
<dbReference type="SUPFAM" id="SSF52540">
    <property type="entry name" value="P-loop containing nucleoside triphosphate hydrolases"/>
    <property type="match status" value="1"/>
</dbReference>
<evidence type="ECO:0000256" key="1">
    <source>
        <dbReference type="ARBA" id="ARBA00022821"/>
    </source>
</evidence>
<dbReference type="Gene3D" id="3.40.50.300">
    <property type="entry name" value="P-loop containing nucleotide triphosphate hydrolases"/>
    <property type="match status" value="1"/>
</dbReference>
<dbReference type="PANTHER" id="PTHR33463">
    <property type="entry name" value="NB-ARC DOMAIN-CONTAINING PROTEIN-RELATED"/>
    <property type="match status" value="1"/>
</dbReference>
<keyword evidence="1" id="KW-0611">Plant defense</keyword>
<feature type="non-terminal residue" evidence="3">
    <location>
        <position position="137"/>
    </location>
</feature>
<dbReference type="PANTHER" id="PTHR33463:SF203">
    <property type="entry name" value="AAA+ ATPASE DOMAIN-CONTAINING PROTEIN"/>
    <property type="match status" value="1"/>
</dbReference>
<dbReference type="EMBL" id="AM075238">
    <property type="protein sequence ID" value="CAJ27150.1"/>
    <property type="molecule type" value="Genomic_DNA"/>
</dbReference>
<name>Q3ZUU0_ROSHC</name>
<dbReference type="InterPro" id="IPR002182">
    <property type="entry name" value="NB-ARC"/>
</dbReference>
<dbReference type="InterPro" id="IPR027417">
    <property type="entry name" value="P-loop_NTPase"/>
</dbReference>
<dbReference type="Pfam" id="PF00931">
    <property type="entry name" value="NB-ARC"/>
    <property type="match status" value="1"/>
</dbReference>
<sequence>MVKHVSAQAQKDGIFDHVIMVVVSKSPDLQEIRGTLAGSLGIMRGNRMLIILDDIWESFELSSIGIPSHNELQRCNSKVILTTRKSNVCDSMGCHAQITLNVLSEEDSWKLFMETSGKSFHESTISYDEARKVAREC</sequence>
<reference evidence="3" key="2">
    <citation type="journal article" date="2007" name="Physiol. Plantarum">
        <title>Molecular characterization of NBS-LRR-RGAs in the rose genome.</title>
        <authorList>
            <person name="Hattendorf A."/>
            <person name="Debener T."/>
        </authorList>
    </citation>
    <scope>NUCLEOTIDE SEQUENCE</scope>
</reference>
<reference evidence="3" key="1">
    <citation type="thesis" date="2005" institute="Department of Horticulture" country="University of Hannover, Hannover, Germany">
        <title>Molekulargenetische Charakterisierung von Resistenzgenanaloga im Rosengenom als Basis fur die Resistenzzuechtung.</title>
        <authorList>
            <person name="Hattendorf A."/>
        </authorList>
    </citation>
    <scope>NUCLEOTIDE SEQUENCE</scope>
</reference>
<organism evidence="3">
    <name type="scientific">Rosa hybrid cultivar</name>
    <dbReference type="NCBI Taxonomy" id="128735"/>
    <lineage>
        <taxon>Eukaryota</taxon>
        <taxon>Viridiplantae</taxon>
        <taxon>Streptophyta</taxon>
        <taxon>Embryophyta</taxon>
        <taxon>Tracheophyta</taxon>
        <taxon>Spermatophyta</taxon>
        <taxon>Magnoliopsida</taxon>
        <taxon>eudicotyledons</taxon>
        <taxon>Gunneridae</taxon>
        <taxon>Pentapetalae</taxon>
        <taxon>rosids</taxon>
        <taxon>fabids</taxon>
        <taxon>Rosales</taxon>
        <taxon>Rosaceae</taxon>
        <taxon>Rosoideae</taxon>
        <taxon>Rosoideae incertae sedis</taxon>
        <taxon>Rosa</taxon>
    </lineage>
</organism>
<proteinExistence type="predicted"/>
<dbReference type="InterPro" id="IPR050905">
    <property type="entry name" value="Plant_NBS-LRR"/>
</dbReference>
<gene>
    <name evidence="3" type="primary">brp30</name>
</gene>
<evidence type="ECO:0000313" key="3">
    <source>
        <dbReference type="EMBL" id="CAJ27150.1"/>
    </source>
</evidence>
<evidence type="ECO:0000259" key="2">
    <source>
        <dbReference type="Pfam" id="PF00931"/>
    </source>
</evidence>